<dbReference type="AlphaFoldDB" id="A0AA38THH7"/>
<gene>
    <name evidence="2" type="ORF">OSB04_006218</name>
</gene>
<keyword evidence="1" id="KW-1133">Transmembrane helix</keyword>
<keyword evidence="1" id="KW-0472">Membrane</keyword>
<organism evidence="2 3">
    <name type="scientific">Centaurea solstitialis</name>
    <name type="common">yellow star-thistle</name>
    <dbReference type="NCBI Taxonomy" id="347529"/>
    <lineage>
        <taxon>Eukaryota</taxon>
        <taxon>Viridiplantae</taxon>
        <taxon>Streptophyta</taxon>
        <taxon>Embryophyta</taxon>
        <taxon>Tracheophyta</taxon>
        <taxon>Spermatophyta</taxon>
        <taxon>Magnoliopsida</taxon>
        <taxon>eudicotyledons</taxon>
        <taxon>Gunneridae</taxon>
        <taxon>Pentapetalae</taxon>
        <taxon>asterids</taxon>
        <taxon>campanulids</taxon>
        <taxon>Asterales</taxon>
        <taxon>Asteraceae</taxon>
        <taxon>Carduoideae</taxon>
        <taxon>Cardueae</taxon>
        <taxon>Centaureinae</taxon>
        <taxon>Centaurea</taxon>
    </lineage>
</organism>
<sequence length="153" mass="17325">MQGFKNNLEASNSKQKLMKTRCEQRTSYQLFIQVTDYNKESKSTLNNLQDNRIYPISSPTEFFPYLHLLSSGRTETVIIFTNSGNSVPTAVTCNSSGNFSTGSDSTEAVIEKIEKRLGSWKSRLMSFDGRFTLVKLVLGSLPLYFFSLCYITK</sequence>
<dbReference type="EMBL" id="JARYMX010000002">
    <property type="protein sequence ID" value="KAJ9561058.1"/>
    <property type="molecule type" value="Genomic_DNA"/>
</dbReference>
<reference evidence="2" key="1">
    <citation type="submission" date="2023-03" db="EMBL/GenBank/DDBJ databases">
        <title>Chromosome-scale reference genome and RAD-based genetic map of yellow starthistle (Centaurea solstitialis) reveal putative structural variation and QTLs associated with invader traits.</title>
        <authorList>
            <person name="Reatini B."/>
            <person name="Cang F.A."/>
            <person name="Jiang Q."/>
            <person name="Mckibben M.T.W."/>
            <person name="Barker M.S."/>
            <person name="Rieseberg L.H."/>
            <person name="Dlugosch K.M."/>
        </authorList>
    </citation>
    <scope>NUCLEOTIDE SEQUENCE</scope>
    <source>
        <strain evidence="2">CAN-66</strain>
        <tissue evidence="2">Leaf</tissue>
    </source>
</reference>
<comment type="caution">
    <text evidence="2">The sequence shown here is derived from an EMBL/GenBank/DDBJ whole genome shotgun (WGS) entry which is preliminary data.</text>
</comment>
<proteinExistence type="predicted"/>
<dbReference type="PANTHER" id="PTHR33116:SF78">
    <property type="entry name" value="OS12G0587133 PROTEIN"/>
    <property type="match status" value="1"/>
</dbReference>
<name>A0AA38THH7_9ASTR</name>
<dbReference type="Proteomes" id="UP001172457">
    <property type="component" value="Chromosome 2"/>
</dbReference>
<dbReference type="PANTHER" id="PTHR33116">
    <property type="entry name" value="REVERSE TRANSCRIPTASE ZINC-BINDING DOMAIN-CONTAINING PROTEIN-RELATED-RELATED"/>
    <property type="match status" value="1"/>
</dbReference>
<protein>
    <submittedName>
        <fullName evidence="2">Uncharacterized protein</fullName>
    </submittedName>
</protein>
<evidence type="ECO:0000313" key="2">
    <source>
        <dbReference type="EMBL" id="KAJ9561058.1"/>
    </source>
</evidence>
<accession>A0AA38THH7</accession>
<keyword evidence="3" id="KW-1185">Reference proteome</keyword>
<keyword evidence="1" id="KW-0812">Transmembrane</keyword>
<evidence type="ECO:0000256" key="1">
    <source>
        <dbReference type="SAM" id="Phobius"/>
    </source>
</evidence>
<feature type="transmembrane region" description="Helical" evidence="1">
    <location>
        <begin position="131"/>
        <end position="151"/>
    </location>
</feature>
<evidence type="ECO:0000313" key="3">
    <source>
        <dbReference type="Proteomes" id="UP001172457"/>
    </source>
</evidence>